<name>E6J188_STRAP</name>
<accession>E6J188</accession>
<dbReference type="Proteomes" id="UP000002973">
    <property type="component" value="Unassembled WGS sequence"/>
</dbReference>
<gene>
    <name evidence="1" type="ORF">HMPREF0813_01013</name>
</gene>
<comment type="caution">
    <text evidence="1">The sequence shown here is derived from an EMBL/GenBank/DDBJ whole genome shotgun (WGS) entry which is preliminary data.</text>
</comment>
<proteinExistence type="predicted"/>
<sequence length="66" mass="7889">MKMKKDCFNQKGRSNYGNVWNSSCIRHYCTFIHLYLPSFQSYLQKIKLEVKQEIIANKTISFRPRG</sequence>
<reference evidence="1 2" key="1">
    <citation type="submission" date="2010-11" db="EMBL/GenBank/DDBJ databases">
        <authorList>
            <person name="Weinstock G."/>
            <person name="Sodergren E."/>
            <person name="Clifton S."/>
            <person name="Fulton L."/>
            <person name="Fulton B."/>
            <person name="Courtney L."/>
            <person name="Fronick C."/>
            <person name="Harrison M."/>
            <person name="Strong C."/>
            <person name="Farmer C."/>
            <person name="Delahaunty K."/>
            <person name="Markovic C."/>
            <person name="Hall O."/>
            <person name="Minx P."/>
            <person name="Tomlinson C."/>
            <person name="Mitreva M."/>
            <person name="Hou S."/>
            <person name="Chen J."/>
            <person name="Wollam A."/>
            <person name="Pepin K.H."/>
            <person name="Johnson M."/>
            <person name="Bhonagiri V."/>
            <person name="Zhang X."/>
            <person name="Suruliraj S."/>
            <person name="Warren W."/>
            <person name="Chinwalla A."/>
            <person name="Mardis E.R."/>
            <person name="Wilson R.K."/>
        </authorList>
    </citation>
    <scope>NUCLEOTIDE SEQUENCE [LARGE SCALE GENOMIC DNA]</scope>
    <source>
        <strain evidence="1 2">F0211</strain>
    </source>
</reference>
<dbReference type="EMBL" id="AECT01000018">
    <property type="protein sequence ID" value="EFU22287.1"/>
    <property type="molecule type" value="Genomic_DNA"/>
</dbReference>
<evidence type="ECO:0000313" key="2">
    <source>
        <dbReference type="Proteomes" id="UP000002973"/>
    </source>
</evidence>
<dbReference type="AlphaFoldDB" id="E6J188"/>
<protein>
    <submittedName>
        <fullName evidence="1">Uncharacterized protein</fullName>
    </submittedName>
</protein>
<organism evidence="1 2">
    <name type="scientific">Streptococcus anginosus F0211</name>
    <dbReference type="NCBI Taxonomy" id="706437"/>
    <lineage>
        <taxon>Bacteria</taxon>
        <taxon>Bacillati</taxon>
        <taxon>Bacillota</taxon>
        <taxon>Bacilli</taxon>
        <taxon>Lactobacillales</taxon>
        <taxon>Streptococcaceae</taxon>
        <taxon>Streptococcus</taxon>
        <taxon>Streptococcus anginosus group</taxon>
    </lineage>
</organism>
<evidence type="ECO:0000313" key="1">
    <source>
        <dbReference type="EMBL" id="EFU22287.1"/>
    </source>
</evidence>